<evidence type="ECO:0000256" key="1">
    <source>
        <dbReference type="ARBA" id="ARBA00004123"/>
    </source>
</evidence>
<evidence type="ECO:0000259" key="12">
    <source>
        <dbReference type="Pfam" id="PF04690"/>
    </source>
</evidence>
<keyword evidence="4" id="KW-0479">Metal-binding</keyword>
<organism evidence="14 15">
    <name type="scientific">Lolium multiflorum</name>
    <name type="common">Italian ryegrass</name>
    <name type="synonym">Lolium perenne subsp. multiflorum</name>
    <dbReference type="NCBI Taxonomy" id="4521"/>
    <lineage>
        <taxon>Eukaryota</taxon>
        <taxon>Viridiplantae</taxon>
        <taxon>Streptophyta</taxon>
        <taxon>Embryophyta</taxon>
        <taxon>Tracheophyta</taxon>
        <taxon>Spermatophyta</taxon>
        <taxon>Magnoliopsida</taxon>
        <taxon>Liliopsida</taxon>
        <taxon>Poales</taxon>
        <taxon>Poaceae</taxon>
        <taxon>BOP clade</taxon>
        <taxon>Pooideae</taxon>
        <taxon>Poodae</taxon>
        <taxon>Poeae</taxon>
        <taxon>Poeae Chloroplast Group 2 (Poeae type)</taxon>
        <taxon>Loliodinae</taxon>
        <taxon>Loliinae</taxon>
        <taxon>Lolium</taxon>
    </lineage>
</organism>
<keyword evidence="10" id="KW-0539">Nucleus</keyword>
<evidence type="ECO:0000256" key="8">
    <source>
        <dbReference type="ARBA" id="ARBA00023089"/>
    </source>
</evidence>
<dbReference type="FunFam" id="1.10.30.10:FF:000039">
    <property type="entry name" value="protein CRABS CLAW isoform X3"/>
    <property type="match status" value="1"/>
</dbReference>
<evidence type="ECO:0000256" key="9">
    <source>
        <dbReference type="ARBA" id="ARBA00023125"/>
    </source>
</evidence>
<gene>
    <name evidence="14" type="ORF">QYE76_069657</name>
</gene>
<feature type="region of interest" description="Disordered" evidence="11">
    <location>
        <begin position="197"/>
        <end position="217"/>
    </location>
</feature>
<dbReference type="InterPro" id="IPR006780">
    <property type="entry name" value="YABBY"/>
</dbReference>
<feature type="domain" description="YABBY N-terminal" evidence="13">
    <location>
        <begin position="115"/>
        <end position="162"/>
    </location>
</feature>
<dbReference type="GO" id="GO:0008270">
    <property type="term" value="F:zinc ion binding"/>
    <property type="evidence" value="ECO:0007669"/>
    <property type="project" value="UniProtKB-KW"/>
</dbReference>
<dbReference type="GO" id="GO:0048366">
    <property type="term" value="P:leaf development"/>
    <property type="evidence" value="ECO:0007669"/>
    <property type="project" value="TreeGrafter"/>
</dbReference>
<keyword evidence="15" id="KW-1185">Reference proteome</keyword>
<keyword evidence="3" id="KW-0217">Developmental protein</keyword>
<keyword evidence="6" id="KW-0221">Differentiation</keyword>
<proteinExistence type="inferred from homology"/>
<name>A0AAD8SIN0_LOLMU</name>
<evidence type="ECO:0000256" key="10">
    <source>
        <dbReference type="ARBA" id="ARBA00023242"/>
    </source>
</evidence>
<feature type="domain" description="YABBY protein C-terminal" evidence="12">
    <location>
        <begin position="202"/>
        <end position="260"/>
    </location>
</feature>
<dbReference type="InterPro" id="IPR056776">
    <property type="entry name" value="YABBY_N"/>
</dbReference>
<dbReference type="PANTHER" id="PTHR31675">
    <property type="entry name" value="PROTEIN YABBY 6-RELATED"/>
    <property type="match status" value="1"/>
</dbReference>
<dbReference type="AlphaFoldDB" id="A0AAD8SIN0"/>
<comment type="caution">
    <text evidence="14">The sequence shown here is derived from an EMBL/GenBank/DDBJ whole genome shotgun (WGS) entry which is preliminary data.</text>
</comment>
<evidence type="ECO:0000313" key="14">
    <source>
        <dbReference type="EMBL" id="KAK1651852.1"/>
    </source>
</evidence>
<dbReference type="Pfam" id="PF04690">
    <property type="entry name" value="YABBY"/>
    <property type="match status" value="1"/>
</dbReference>
<dbReference type="GO" id="GO:0010582">
    <property type="term" value="P:floral meristem determinacy"/>
    <property type="evidence" value="ECO:0007669"/>
    <property type="project" value="TreeGrafter"/>
</dbReference>
<keyword evidence="5" id="KW-0863">Zinc-finger</keyword>
<dbReference type="SUPFAM" id="SSF47095">
    <property type="entry name" value="HMG-box"/>
    <property type="match status" value="1"/>
</dbReference>
<dbReference type="GO" id="GO:0003677">
    <property type="term" value="F:DNA binding"/>
    <property type="evidence" value="ECO:0007669"/>
    <property type="project" value="UniProtKB-KW"/>
</dbReference>
<evidence type="ECO:0000256" key="7">
    <source>
        <dbReference type="ARBA" id="ARBA00022833"/>
    </source>
</evidence>
<dbReference type="InterPro" id="IPR036910">
    <property type="entry name" value="HMG_box_dom_sf"/>
</dbReference>
<dbReference type="CDD" id="cd00084">
    <property type="entry name" value="HMG-box_SF"/>
    <property type="match status" value="1"/>
</dbReference>
<comment type="subcellular location">
    <subcellularLocation>
        <location evidence="1">Nucleus</location>
    </subcellularLocation>
</comment>
<evidence type="ECO:0000256" key="5">
    <source>
        <dbReference type="ARBA" id="ARBA00022771"/>
    </source>
</evidence>
<dbReference type="GO" id="GO:0003002">
    <property type="term" value="P:regionalization"/>
    <property type="evidence" value="ECO:0007669"/>
    <property type="project" value="UniProtKB-ARBA"/>
</dbReference>
<keyword evidence="8" id="KW-0287">Flowering</keyword>
<evidence type="ECO:0000259" key="13">
    <source>
        <dbReference type="Pfam" id="PF24868"/>
    </source>
</evidence>
<dbReference type="GO" id="GO:0005634">
    <property type="term" value="C:nucleus"/>
    <property type="evidence" value="ECO:0007669"/>
    <property type="project" value="UniProtKB-SubCell"/>
</dbReference>
<evidence type="ECO:0000256" key="4">
    <source>
        <dbReference type="ARBA" id="ARBA00022723"/>
    </source>
</evidence>
<dbReference type="GO" id="GO:0045165">
    <property type="term" value="P:cell fate commitment"/>
    <property type="evidence" value="ECO:0007669"/>
    <property type="project" value="TreeGrafter"/>
</dbReference>
<dbReference type="EMBL" id="JAUUTY010000004">
    <property type="protein sequence ID" value="KAK1651852.1"/>
    <property type="molecule type" value="Genomic_DNA"/>
</dbReference>
<keyword evidence="7" id="KW-0862">Zinc</keyword>
<sequence>MRVSCMLLVSNNFMGVDVLAWVLSRPHYCESRNPTPSSPGRRPHHTLSPLYLLHLLLLPPSLSPPPHRRLLVGPRTRRHANCLSISPGRLLQLPASSATGEHPLPSMQSMDLVSPSEHLCYVRCTYCNTVLALQVGVPCKRLMDTVTVKCGHCNNLSFLSPRPPPMVQPLSPTDHHHPLGPFQGCTDCRRNQPLPPLVSPTSSDASPRAPFVVKPPEKKHRLPSAYNRFMREEIQRIKAAKPDIQHREAFSMAAKNWAKCDPRCSSTVSASNSTPEPRVVLPGPQLQERVTEQVVESFDIFKQMERSV</sequence>
<evidence type="ECO:0000256" key="6">
    <source>
        <dbReference type="ARBA" id="ARBA00022782"/>
    </source>
</evidence>
<reference evidence="14" key="1">
    <citation type="submission" date="2023-07" db="EMBL/GenBank/DDBJ databases">
        <title>A chromosome-level genome assembly of Lolium multiflorum.</title>
        <authorList>
            <person name="Chen Y."/>
            <person name="Copetti D."/>
            <person name="Kolliker R."/>
            <person name="Studer B."/>
        </authorList>
    </citation>
    <scope>NUCLEOTIDE SEQUENCE</scope>
    <source>
        <strain evidence="14">02402/16</strain>
        <tissue evidence="14">Leaf</tissue>
    </source>
</reference>
<protein>
    <submittedName>
        <fullName evidence="14">Uncharacterized protein</fullName>
    </submittedName>
</protein>
<evidence type="ECO:0000256" key="2">
    <source>
        <dbReference type="ARBA" id="ARBA00010325"/>
    </source>
</evidence>
<keyword evidence="9" id="KW-0238">DNA-binding</keyword>
<dbReference type="GO" id="GO:0048479">
    <property type="term" value="P:style development"/>
    <property type="evidence" value="ECO:0007669"/>
    <property type="project" value="TreeGrafter"/>
</dbReference>
<evidence type="ECO:0000313" key="15">
    <source>
        <dbReference type="Proteomes" id="UP001231189"/>
    </source>
</evidence>
<dbReference type="Pfam" id="PF24868">
    <property type="entry name" value="YABBY_N"/>
    <property type="match status" value="1"/>
</dbReference>
<dbReference type="Proteomes" id="UP001231189">
    <property type="component" value="Unassembled WGS sequence"/>
</dbReference>
<dbReference type="Gene3D" id="1.10.30.10">
    <property type="entry name" value="High mobility group box domain"/>
    <property type="match status" value="1"/>
</dbReference>
<dbReference type="InterPro" id="IPR056775">
    <property type="entry name" value="YABBY_C"/>
</dbReference>
<dbReference type="PANTHER" id="PTHR31675:SF1">
    <property type="entry name" value="PROTEIN CRABS CLAW"/>
    <property type="match status" value="1"/>
</dbReference>
<evidence type="ECO:0000256" key="11">
    <source>
        <dbReference type="SAM" id="MobiDB-lite"/>
    </source>
</evidence>
<accession>A0AAD8SIN0</accession>
<evidence type="ECO:0000256" key="3">
    <source>
        <dbReference type="ARBA" id="ARBA00022473"/>
    </source>
</evidence>
<comment type="similarity">
    <text evidence="2">Belongs to the YABBY family.</text>
</comment>